<dbReference type="GO" id="GO:0031436">
    <property type="term" value="C:BRCA1-BARD1 complex"/>
    <property type="evidence" value="ECO:0007669"/>
    <property type="project" value="TreeGrafter"/>
</dbReference>
<dbReference type="Pfam" id="PF12796">
    <property type="entry name" value="Ank_2"/>
    <property type="match status" value="1"/>
</dbReference>
<feature type="transmembrane region" description="Helical" evidence="5">
    <location>
        <begin position="187"/>
        <end position="206"/>
    </location>
</feature>
<evidence type="ECO:0000313" key="6">
    <source>
        <dbReference type="EMBL" id="VVC46471.1"/>
    </source>
</evidence>
<dbReference type="SUPFAM" id="SSF48403">
    <property type="entry name" value="Ankyrin repeat"/>
    <property type="match status" value="1"/>
</dbReference>
<dbReference type="PROSITE" id="PS50297">
    <property type="entry name" value="ANK_REP_REGION"/>
    <property type="match status" value="2"/>
</dbReference>
<feature type="region of interest" description="Disordered" evidence="4">
    <location>
        <begin position="222"/>
        <end position="248"/>
    </location>
</feature>
<dbReference type="Gene3D" id="1.25.40.20">
    <property type="entry name" value="Ankyrin repeat-containing domain"/>
    <property type="match status" value="1"/>
</dbReference>
<keyword evidence="2 3" id="KW-0040">ANK repeat</keyword>
<feature type="repeat" description="ANK" evidence="3">
    <location>
        <begin position="96"/>
        <end position="128"/>
    </location>
</feature>
<evidence type="ECO:0000256" key="5">
    <source>
        <dbReference type="SAM" id="Phobius"/>
    </source>
</evidence>
<dbReference type="OrthoDB" id="6626579at2759"/>
<keyword evidence="7" id="KW-1185">Reference proteome</keyword>
<evidence type="ECO:0000313" key="7">
    <source>
        <dbReference type="Proteomes" id="UP000325440"/>
    </source>
</evidence>
<dbReference type="InterPro" id="IPR002110">
    <property type="entry name" value="Ankyrin_rpt"/>
</dbReference>
<sequence>MQDSEWKEILDEINSQGFNHKNIIDRIKEKLLAAEHQDIHRKWQRNSFDVNYLFPLQNEHIDGECTLLHLAASYGLKDLAAVLLRIGAKFNVRDQDDATPLHLAAKNGHIKVVKVLLQKGADPSLKNENGQTPINLAQNNNIRQLLQRAKKRKVLHSAILICMTVNLIVTLEVIMAMLNIAQGTVPIVIMPIMLIFTVIMIIALAITDCVIAHEALAFDIDEPNANEPSSETSEIQIEESRDIEISEV</sequence>
<accession>A0A5E4NR34</accession>
<evidence type="ECO:0000256" key="4">
    <source>
        <dbReference type="SAM" id="MobiDB-lite"/>
    </source>
</evidence>
<feature type="transmembrane region" description="Helical" evidence="5">
    <location>
        <begin position="158"/>
        <end position="181"/>
    </location>
</feature>
<reference evidence="6 7" key="1">
    <citation type="submission" date="2019-08" db="EMBL/GenBank/DDBJ databases">
        <authorList>
            <person name="Alioto T."/>
            <person name="Alioto T."/>
            <person name="Gomez Garrido J."/>
        </authorList>
    </citation>
    <scope>NUCLEOTIDE SEQUENCE [LARGE SCALE GENOMIC DNA]</scope>
</reference>
<evidence type="ECO:0000256" key="3">
    <source>
        <dbReference type="PROSITE-ProRule" id="PRU00023"/>
    </source>
</evidence>
<evidence type="ECO:0000256" key="2">
    <source>
        <dbReference type="ARBA" id="ARBA00023043"/>
    </source>
</evidence>
<organism evidence="6 7">
    <name type="scientific">Cinara cedri</name>
    <dbReference type="NCBI Taxonomy" id="506608"/>
    <lineage>
        <taxon>Eukaryota</taxon>
        <taxon>Metazoa</taxon>
        <taxon>Ecdysozoa</taxon>
        <taxon>Arthropoda</taxon>
        <taxon>Hexapoda</taxon>
        <taxon>Insecta</taxon>
        <taxon>Pterygota</taxon>
        <taxon>Neoptera</taxon>
        <taxon>Paraneoptera</taxon>
        <taxon>Hemiptera</taxon>
        <taxon>Sternorrhyncha</taxon>
        <taxon>Aphidomorpha</taxon>
        <taxon>Aphidoidea</taxon>
        <taxon>Aphididae</taxon>
        <taxon>Lachninae</taxon>
        <taxon>Cinara</taxon>
    </lineage>
</organism>
<dbReference type="PANTHER" id="PTHR24171">
    <property type="entry name" value="ANKYRIN REPEAT DOMAIN-CONTAINING PROTEIN 39-RELATED"/>
    <property type="match status" value="1"/>
</dbReference>
<dbReference type="InterPro" id="IPR036770">
    <property type="entry name" value="Ankyrin_rpt-contain_sf"/>
</dbReference>
<dbReference type="GO" id="GO:0085020">
    <property type="term" value="P:protein K6-linked ubiquitination"/>
    <property type="evidence" value="ECO:0007669"/>
    <property type="project" value="TreeGrafter"/>
</dbReference>
<dbReference type="PROSITE" id="PS50088">
    <property type="entry name" value="ANK_REPEAT"/>
    <property type="match status" value="2"/>
</dbReference>
<dbReference type="AlphaFoldDB" id="A0A5E4NR34"/>
<feature type="repeat" description="ANK" evidence="3">
    <location>
        <begin position="63"/>
        <end position="95"/>
    </location>
</feature>
<name>A0A5E4NR34_9HEMI</name>
<evidence type="ECO:0000256" key="1">
    <source>
        <dbReference type="ARBA" id="ARBA00022737"/>
    </source>
</evidence>
<proteinExistence type="predicted"/>
<dbReference type="SMART" id="SM00248">
    <property type="entry name" value="ANK"/>
    <property type="match status" value="2"/>
</dbReference>
<protein>
    <submittedName>
        <fullName evidence="6">Ankyrin repeat-containing domain,Ankyrin repeat</fullName>
    </submittedName>
</protein>
<dbReference type="EMBL" id="CABPRJ010002540">
    <property type="protein sequence ID" value="VVC46471.1"/>
    <property type="molecule type" value="Genomic_DNA"/>
</dbReference>
<keyword evidence="5" id="KW-0812">Transmembrane</keyword>
<dbReference type="Proteomes" id="UP000325440">
    <property type="component" value="Unassembled WGS sequence"/>
</dbReference>
<feature type="compositionally biased region" description="Basic and acidic residues" evidence="4">
    <location>
        <begin position="238"/>
        <end position="248"/>
    </location>
</feature>
<gene>
    <name evidence="6" type="ORF">CINCED_3A008293</name>
</gene>
<dbReference type="GO" id="GO:0070531">
    <property type="term" value="C:BRCA1-A complex"/>
    <property type="evidence" value="ECO:0007669"/>
    <property type="project" value="TreeGrafter"/>
</dbReference>
<dbReference type="GO" id="GO:0004842">
    <property type="term" value="F:ubiquitin-protein transferase activity"/>
    <property type="evidence" value="ECO:0007669"/>
    <property type="project" value="TreeGrafter"/>
</dbReference>
<keyword evidence="5" id="KW-0472">Membrane</keyword>
<dbReference type="PANTHER" id="PTHR24171:SF8">
    <property type="entry name" value="BRCA1-ASSOCIATED RING DOMAIN PROTEIN 1"/>
    <property type="match status" value="1"/>
</dbReference>
<keyword evidence="5" id="KW-1133">Transmembrane helix</keyword>
<keyword evidence="1" id="KW-0677">Repeat</keyword>